<evidence type="ECO:0000313" key="7">
    <source>
        <dbReference type="EMBL" id="ABJ13110.1"/>
    </source>
</evidence>
<sequence>MDLLQAQRSEYPCPRRADRRGTVVLSTPQYIENSRYPFLPKRGYAMKALILKAFGGPESFELREVPKPVPQAGQVLVRVHATSINPLDYQVRRGDYPDLVALPAITGHDVSGVVEAVGPGVTAVAPGDEVWYTPQIFEGQGSYAEYHLAAESIIGRKPAALSHLEAASLSLVGGTAWEALVTRAALRVGESILVHGGAGGVGHVAIQLAKAMGARVFTTVREVNFEFTRQMGADVLIDYQKQDYVEAILRETGGHGVDVVFDSIGGDTLSRSPEVLAQLGRVVSIVDLAQPQNLLQAWGRNASYHFVFTRQNRGKLDELSALVERGRLRPHVGAVYSLADIPLAHARLESRDNGIRGKIAIAVEPSVDPAQAFAR</sequence>
<dbReference type="PANTHER" id="PTHR44154:SF1">
    <property type="entry name" value="QUINONE OXIDOREDUCTASE"/>
    <property type="match status" value="1"/>
</dbReference>
<dbReference type="Proteomes" id="UP000000653">
    <property type="component" value="Chromosome"/>
</dbReference>
<dbReference type="InterPro" id="IPR011032">
    <property type="entry name" value="GroES-like_sf"/>
</dbReference>
<dbReference type="PANTHER" id="PTHR44154">
    <property type="entry name" value="QUINONE OXIDOREDUCTASE"/>
    <property type="match status" value="1"/>
</dbReference>
<dbReference type="Pfam" id="PF13602">
    <property type="entry name" value="ADH_zinc_N_2"/>
    <property type="match status" value="1"/>
</dbReference>
<dbReference type="InterPro" id="IPR013154">
    <property type="entry name" value="ADH-like_N"/>
</dbReference>
<dbReference type="Gene3D" id="3.90.180.10">
    <property type="entry name" value="Medium-chain alcohol dehydrogenases, catalytic domain"/>
    <property type="match status" value="1"/>
</dbReference>
<dbReference type="SUPFAM" id="SSF51735">
    <property type="entry name" value="NAD(P)-binding Rossmann-fold domains"/>
    <property type="match status" value="1"/>
</dbReference>
<dbReference type="InterPro" id="IPR002364">
    <property type="entry name" value="Quin_OxRdtase/zeta-crystal_CS"/>
</dbReference>
<comment type="subunit">
    <text evidence="2">Homotetramer.</text>
</comment>
<dbReference type="GO" id="GO:0008270">
    <property type="term" value="F:zinc ion binding"/>
    <property type="evidence" value="ECO:0007669"/>
    <property type="project" value="InterPro"/>
</dbReference>
<evidence type="ECO:0000256" key="2">
    <source>
        <dbReference type="ARBA" id="ARBA00011881"/>
    </source>
</evidence>
<proteinExistence type="predicted"/>
<feature type="domain" description="Enoyl reductase (ER)" evidence="6">
    <location>
        <begin position="55"/>
        <end position="361"/>
    </location>
</feature>
<gene>
    <name evidence="7" type="ordered locus">PA14_14300</name>
</gene>
<dbReference type="EMBL" id="CP000438">
    <property type="protein sequence ID" value="ABJ13110.1"/>
    <property type="molecule type" value="Genomic_DNA"/>
</dbReference>
<dbReference type="InterPro" id="IPR020843">
    <property type="entry name" value="ER"/>
</dbReference>
<dbReference type="PROSITE" id="PS01162">
    <property type="entry name" value="QOR_ZETA_CRYSTAL"/>
    <property type="match status" value="1"/>
</dbReference>
<keyword evidence="5" id="KW-0694">RNA-binding</keyword>
<dbReference type="GO" id="GO:0003723">
    <property type="term" value="F:RNA binding"/>
    <property type="evidence" value="ECO:0007669"/>
    <property type="project" value="UniProtKB-KW"/>
</dbReference>
<evidence type="ECO:0000313" key="8">
    <source>
        <dbReference type="Proteomes" id="UP000000653"/>
    </source>
</evidence>
<keyword evidence="3" id="KW-0963">Cytoplasm</keyword>
<organism evidence="7 8">
    <name type="scientific">Pseudomonas aeruginosa (strain UCBPP-PA14)</name>
    <dbReference type="NCBI Taxonomy" id="208963"/>
    <lineage>
        <taxon>Bacteria</taxon>
        <taxon>Pseudomonadati</taxon>
        <taxon>Pseudomonadota</taxon>
        <taxon>Gammaproteobacteria</taxon>
        <taxon>Pseudomonadales</taxon>
        <taxon>Pseudomonadaceae</taxon>
        <taxon>Pseudomonas</taxon>
    </lineage>
</organism>
<dbReference type="SMART" id="SM00829">
    <property type="entry name" value="PKS_ER"/>
    <property type="match status" value="1"/>
</dbReference>
<dbReference type="CDD" id="cd08272">
    <property type="entry name" value="MDR6"/>
    <property type="match status" value="1"/>
</dbReference>
<dbReference type="InterPro" id="IPR036291">
    <property type="entry name" value="NAD(P)-bd_dom_sf"/>
</dbReference>
<comment type="subcellular location">
    <subcellularLocation>
        <location evidence="1">Cytoplasm</location>
    </subcellularLocation>
</comment>
<dbReference type="PHI-base" id="PHI:10607"/>
<dbReference type="AlphaFoldDB" id="A0A0H2ZFF9"/>
<name>A0A0H2ZFF9_PSEAB</name>
<dbReference type="GO" id="GO:0016491">
    <property type="term" value="F:oxidoreductase activity"/>
    <property type="evidence" value="ECO:0007669"/>
    <property type="project" value="InterPro"/>
</dbReference>
<evidence type="ECO:0000256" key="4">
    <source>
        <dbReference type="ARBA" id="ARBA00022857"/>
    </source>
</evidence>
<keyword evidence="4" id="KW-0521">NADP</keyword>
<dbReference type="SUPFAM" id="SSF50129">
    <property type="entry name" value="GroES-like"/>
    <property type="match status" value="1"/>
</dbReference>
<evidence type="ECO:0000256" key="5">
    <source>
        <dbReference type="ARBA" id="ARBA00022884"/>
    </source>
</evidence>
<evidence type="ECO:0000259" key="6">
    <source>
        <dbReference type="SMART" id="SM00829"/>
    </source>
</evidence>
<dbReference type="GO" id="GO:0005737">
    <property type="term" value="C:cytoplasm"/>
    <property type="evidence" value="ECO:0007669"/>
    <property type="project" value="UniProtKB-SubCell"/>
</dbReference>
<reference evidence="7 8" key="1">
    <citation type="journal article" date="2006" name="Genome Biol.">
        <title>Genomic analysis reveals that Pseudomonas aeruginosa virulence is combinatorial.</title>
        <authorList>
            <person name="Lee D.G."/>
            <person name="Urbach J.M."/>
            <person name="Wu G."/>
            <person name="Liberati N.T."/>
            <person name="Feinbaum R.L."/>
            <person name="Miyata S."/>
            <person name="Diggins L.T."/>
            <person name="He J."/>
            <person name="Saucier M."/>
            <person name="Deziel E."/>
            <person name="Friedman L."/>
            <person name="Li L."/>
            <person name="Grills G."/>
            <person name="Montgomery K."/>
            <person name="Kucherlapati R."/>
            <person name="Rahme L.G."/>
            <person name="Ausubel F.M."/>
        </authorList>
    </citation>
    <scope>NUCLEOTIDE SEQUENCE [LARGE SCALE GENOMIC DNA]</scope>
    <source>
        <strain evidence="7 8">UCBPP-PA14</strain>
    </source>
</reference>
<evidence type="ECO:0000256" key="3">
    <source>
        <dbReference type="ARBA" id="ARBA00022490"/>
    </source>
</evidence>
<accession>A0A0H2ZFF9</accession>
<dbReference type="KEGG" id="pau:PA14_14300"/>
<protein>
    <submittedName>
        <fullName evidence="7">Putative zinc-binding oxidoreductase</fullName>
    </submittedName>
</protein>
<evidence type="ECO:0000256" key="1">
    <source>
        <dbReference type="ARBA" id="ARBA00004496"/>
    </source>
</evidence>
<dbReference type="Pfam" id="PF08240">
    <property type="entry name" value="ADH_N"/>
    <property type="match status" value="1"/>
</dbReference>
<dbReference type="InterPro" id="IPR051603">
    <property type="entry name" value="Zinc-ADH_QOR/CCCR"/>
</dbReference>
<dbReference type="HOGENOM" id="CLU_026673_3_3_6"/>
<dbReference type="Gene3D" id="3.40.50.720">
    <property type="entry name" value="NAD(P)-binding Rossmann-like Domain"/>
    <property type="match status" value="1"/>
</dbReference>